<reference evidence="2 3" key="1">
    <citation type="journal article" date="2016" name="Nat. Commun.">
        <title>Thousands of microbial genomes shed light on interconnected biogeochemical processes in an aquifer system.</title>
        <authorList>
            <person name="Anantharaman K."/>
            <person name="Brown C.T."/>
            <person name="Hug L.A."/>
            <person name="Sharon I."/>
            <person name="Castelle C.J."/>
            <person name="Probst A.J."/>
            <person name="Thomas B.C."/>
            <person name="Singh A."/>
            <person name="Wilkins M.J."/>
            <person name="Karaoz U."/>
            <person name="Brodie E.L."/>
            <person name="Williams K.H."/>
            <person name="Hubbard S.S."/>
            <person name="Banfield J.F."/>
        </authorList>
    </citation>
    <scope>NUCLEOTIDE SEQUENCE [LARGE SCALE GENOMIC DNA]</scope>
</reference>
<gene>
    <name evidence="2" type="ORF">A3J61_02465</name>
</gene>
<dbReference type="STRING" id="1801752.A3J61_02465"/>
<dbReference type="InterPro" id="IPR036366">
    <property type="entry name" value="PGBDSf"/>
</dbReference>
<dbReference type="SUPFAM" id="SSF47090">
    <property type="entry name" value="PGBD-like"/>
    <property type="match status" value="1"/>
</dbReference>
<dbReference type="Proteomes" id="UP000179686">
    <property type="component" value="Unassembled WGS sequence"/>
</dbReference>
<dbReference type="Pfam" id="PF01471">
    <property type="entry name" value="PG_binding_1"/>
    <property type="match status" value="1"/>
</dbReference>
<dbReference type="EMBL" id="MFUC01000005">
    <property type="protein sequence ID" value="OGI72469.1"/>
    <property type="molecule type" value="Genomic_DNA"/>
</dbReference>
<comment type="caution">
    <text evidence="2">The sequence shown here is derived from an EMBL/GenBank/DDBJ whole genome shotgun (WGS) entry which is preliminary data.</text>
</comment>
<dbReference type="InterPro" id="IPR036365">
    <property type="entry name" value="PGBD-like_sf"/>
</dbReference>
<sequence>MKKYLKIGLMSFVFLMAFGLFAGTAFALKYKIEHFKDGRCKLTIQYDNGKPYVTAEGSSVKDSNGNKTGCKTSEMNPGKPDDLFSYVSPVLGTKNSDAVRTIQTVLVNNGIPTVIDGNFGSVTQRGLKSFQRQNGIPATGMFDAKTRVLMEKSLSIQPPNLPVEKPLQPIPIIIN</sequence>
<protein>
    <recommendedName>
        <fullName evidence="1">Peptidoglycan binding-like domain-containing protein</fullName>
    </recommendedName>
</protein>
<evidence type="ECO:0000313" key="2">
    <source>
        <dbReference type="EMBL" id="OGI72469.1"/>
    </source>
</evidence>
<name>A0A1F6VSC2_9BACT</name>
<evidence type="ECO:0000259" key="1">
    <source>
        <dbReference type="Pfam" id="PF01471"/>
    </source>
</evidence>
<proteinExistence type="predicted"/>
<dbReference type="Gene3D" id="1.10.101.10">
    <property type="entry name" value="PGBD-like superfamily/PGBD"/>
    <property type="match status" value="1"/>
</dbReference>
<evidence type="ECO:0000313" key="3">
    <source>
        <dbReference type="Proteomes" id="UP000179686"/>
    </source>
</evidence>
<organism evidence="2 3">
    <name type="scientific">Candidatus Nomurabacteria bacterium RIFCSPHIGHO2_02_FULL_38_15</name>
    <dbReference type="NCBI Taxonomy" id="1801752"/>
    <lineage>
        <taxon>Bacteria</taxon>
        <taxon>Candidatus Nomuraibacteriota</taxon>
    </lineage>
</organism>
<dbReference type="InterPro" id="IPR002477">
    <property type="entry name" value="Peptidoglycan-bd-like"/>
</dbReference>
<accession>A0A1F6VSC2</accession>
<feature type="domain" description="Peptidoglycan binding-like" evidence="1">
    <location>
        <begin position="96"/>
        <end position="149"/>
    </location>
</feature>
<dbReference type="AlphaFoldDB" id="A0A1F6VSC2"/>